<accession>A0A066WZS1</accession>
<evidence type="ECO:0000256" key="1">
    <source>
        <dbReference type="SAM" id="MobiDB-lite"/>
    </source>
</evidence>
<name>A0A066WZS1_COLSU</name>
<dbReference type="OrthoDB" id="5416902at2759"/>
<organism evidence="2 3">
    <name type="scientific">Colletotrichum sublineola</name>
    <name type="common">Sorghum anthracnose fungus</name>
    <dbReference type="NCBI Taxonomy" id="1173701"/>
    <lineage>
        <taxon>Eukaryota</taxon>
        <taxon>Fungi</taxon>
        <taxon>Dikarya</taxon>
        <taxon>Ascomycota</taxon>
        <taxon>Pezizomycotina</taxon>
        <taxon>Sordariomycetes</taxon>
        <taxon>Hypocreomycetidae</taxon>
        <taxon>Glomerellales</taxon>
        <taxon>Glomerellaceae</taxon>
        <taxon>Colletotrichum</taxon>
        <taxon>Colletotrichum graminicola species complex</taxon>
    </lineage>
</organism>
<protein>
    <submittedName>
        <fullName evidence="2">Uncharacterized protein</fullName>
    </submittedName>
</protein>
<evidence type="ECO:0000313" key="3">
    <source>
        <dbReference type="Proteomes" id="UP000027238"/>
    </source>
</evidence>
<feature type="compositionally biased region" description="Basic and acidic residues" evidence="1">
    <location>
        <begin position="201"/>
        <end position="227"/>
    </location>
</feature>
<proteinExistence type="predicted"/>
<sequence>MSPSAYRASRILSLECIYLVIYDVQWQIWEVSGGDNDADDYETYADEDEDEDAAAIKPPKLFLWDTVQTYPELAVNVLESILGLNGQNFINFREHAKLKSPPEVTKGCQLLASDCVNEMGLLVPEKRLERTRNVGADPLPLIGRLTWEVLMELKQSEKERSMSTRIGWDCVAPVMAAGRMFNLSERGARSSKGCPTNADTLSREEKRSRRRTPSDPLDRHDASARGG</sequence>
<gene>
    <name evidence="2" type="ORF">CSUB01_12302</name>
</gene>
<keyword evidence="3" id="KW-1185">Reference proteome</keyword>
<feature type="region of interest" description="Disordered" evidence="1">
    <location>
        <begin position="187"/>
        <end position="227"/>
    </location>
</feature>
<evidence type="ECO:0000313" key="2">
    <source>
        <dbReference type="EMBL" id="KDN60929.1"/>
    </source>
</evidence>
<dbReference type="Proteomes" id="UP000027238">
    <property type="component" value="Unassembled WGS sequence"/>
</dbReference>
<dbReference type="AlphaFoldDB" id="A0A066WZS1"/>
<dbReference type="EMBL" id="JMSE01001458">
    <property type="protein sequence ID" value="KDN60929.1"/>
    <property type="molecule type" value="Genomic_DNA"/>
</dbReference>
<reference evidence="3" key="1">
    <citation type="journal article" date="2014" name="Genome Announc.">
        <title>Draft genome sequence of Colletotrichum sublineola, a destructive pathogen of cultivated sorghum.</title>
        <authorList>
            <person name="Baroncelli R."/>
            <person name="Sanz-Martin J.M."/>
            <person name="Rech G.E."/>
            <person name="Sukno S.A."/>
            <person name="Thon M.R."/>
        </authorList>
    </citation>
    <scope>NUCLEOTIDE SEQUENCE [LARGE SCALE GENOMIC DNA]</scope>
    <source>
        <strain evidence="3">TX430BB</strain>
    </source>
</reference>
<comment type="caution">
    <text evidence="2">The sequence shown here is derived from an EMBL/GenBank/DDBJ whole genome shotgun (WGS) entry which is preliminary data.</text>
</comment>
<dbReference type="HOGENOM" id="CLU_1219631_0_0_1"/>